<name>A0A2M7DQM0_9BACT</name>
<sequence>MSLKTRRIIFILFIIIFIIITPLIISYASGYRFSFPRKIIQKTGLLVLDSRPPGAKIYINDKLYQLFFNKYFSNKNNYTTTPAKIKGILPNEYNVRLELGGYWPWQKKIKISGGGSEYYDEIILFKKDLPSLVNKDDARQISVSPDKKFSVAIKDNNEINFINLITGEKNNFTLNSISSPYSSTTQPANFTILWPASGQRVLIGDEIVALPGFKILINLNKFIQPDASGIQWSLTDENIIYYKNKNGIFNFNLSNNKIKTILNFKLNGLIGQNNYNSFLIKNNNIFLINQADKSSSLDIYELNSNNFFKSIKLPYCPECNFINFKNKYINIYNDDNKILYIIDPLSTSYFPVKKDISNIWYFDWIDDDKLLYANEFEIWIADIYNNTENLLTRISEPIKAILWHPAKYIIYATDNKINLLEMELDNKRNNIELIDFKNISSIYLNAVGDILYFYTGTGAQKELYKLNIL</sequence>
<gene>
    <name evidence="2" type="ORF">COS18_00685</name>
</gene>
<proteinExistence type="predicted"/>
<keyword evidence="1" id="KW-1133">Transmembrane helix</keyword>
<evidence type="ECO:0000313" key="3">
    <source>
        <dbReference type="Proteomes" id="UP000228896"/>
    </source>
</evidence>
<evidence type="ECO:0000313" key="2">
    <source>
        <dbReference type="EMBL" id="PIV52062.1"/>
    </source>
</evidence>
<comment type="caution">
    <text evidence="2">The sequence shown here is derived from an EMBL/GenBank/DDBJ whole genome shotgun (WGS) entry which is preliminary data.</text>
</comment>
<protein>
    <recommendedName>
        <fullName evidence="4">PEGA domain-containing protein</fullName>
    </recommendedName>
</protein>
<dbReference type="SUPFAM" id="SSF82171">
    <property type="entry name" value="DPP6 N-terminal domain-like"/>
    <property type="match status" value="1"/>
</dbReference>
<evidence type="ECO:0000256" key="1">
    <source>
        <dbReference type="SAM" id="Phobius"/>
    </source>
</evidence>
<reference evidence="3" key="1">
    <citation type="submission" date="2017-09" db="EMBL/GenBank/DDBJ databases">
        <title>Depth-based differentiation of microbial function through sediment-hosted aquifers and enrichment of novel symbionts in the deep terrestrial subsurface.</title>
        <authorList>
            <person name="Probst A.J."/>
            <person name="Ladd B."/>
            <person name="Jarett J.K."/>
            <person name="Geller-Mcgrath D.E."/>
            <person name="Sieber C.M.K."/>
            <person name="Emerson J.B."/>
            <person name="Anantharaman K."/>
            <person name="Thomas B.C."/>
            <person name="Malmstrom R."/>
            <person name="Stieglmeier M."/>
            <person name="Klingl A."/>
            <person name="Woyke T."/>
            <person name="Ryan C.M."/>
            <person name="Banfield J.F."/>
        </authorList>
    </citation>
    <scope>NUCLEOTIDE SEQUENCE [LARGE SCALE GENOMIC DNA]</scope>
</reference>
<keyword evidence="1" id="KW-0812">Transmembrane</keyword>
<dbReference type="EMBL" id="PETS01000012">
    <property type="protein sequence ID" value="PIV52062.1"/>
    <property type="molecule type" value="Genomic_DNA"/>
</dbReference>
<dbReference type="Proteomes" id="UP000228896">
    <property type="component" value="Unassembled WGS sequence"/>
</dbReference>
<keyword evidence="1" id="KW-0472">Membrane</keyword>
<evidence type="ECO:0008006" key="4">
    <source>
        <dbReference type="Google" id="ProtNLM"/>
    </source>
</evidence>
<organism evidence="2 3">
    <name type="scientific">Candidatus Falkowbacteria bacterium CG02_land_8_20_14_3_00_36_14</name>
    <dbReference type="NCBI Taxonomy" id="1974560"/>
    <lineage>
        <taxon>Bacteria</taxon>
        <taxon>Candidatus Falkowiibacteriota</taxon>
    </lineage>
</organism>
<feature type="transmembrane region" description="Helical" evidence="1">
    <location>
        <begin position="7"/>
        <end position="28"/>
    </location>
</feature>
<dbReference type="AlphaFoldDB" id="A0A2M7DQM0"/>
<accession>A0A2M7DQM0</accession>